<evidence type="ECO:0000256" key="1">
    <source>
        <dbReference type="SAM" id="Phobius"/>
    </source>
</evidence>
<gene>
    <name evidence="2" type="ORF">D3H35_08790</name>
</gene>
<organism evidence="2 3">
    <name type="scientific">Cohnella faecalis</name>
    <dbReference type="NCBI Taxonomy" id="2315694"/>
    <lineage>
        <taxon>Bacteria</taxon>
        <taxon>Bacillati</taxon>
        <taxon>Bacillota</taxon>
        <taxon>Bacilli</taxon>
        <taxon>Bacillales</taxon>
        <taxon>Paenibacillaceae</taxon>
        <taxon>Cohnella</taxon>
    </lineage>
</organism>
<feature type="transmembrane region" description="Helical" evidence="1">
    <location>
        <begin position="58"/>
        <end position="75"/>
    </location>
</feature>
<keyword evidence="1" id="KW-0812">Transmembrane</keyword>
<dbReference type="EMBL" id="QXJM01000029">
    <property type="protein sequence ID" value="RIE04039.1"/>
    <property type="molecule type" value="Genomic_DNA"/>
</dbReference>
<proteinExistence type="predicted"/>
<feature type="transmembrane region" description="Helical" evidence="1">
    <location>
        <begin position="164"/>
        <end position="185"/>
    </location>
</feature>
<feature type="transmembrane region" description="Helical" evidence="1">
    <location>
        <begin position="191"/>
        <end position="212"/>
    </location>
</feature>
<feature type="transmembrane region" description="Helical" evidence="1">
    <location>
        <begin position="82"/>
        <end position="101"/>
    </location>
</feature>
<comment type="caution">
    <text evidence="2">The sequence shown here is derived from an EMBL/GenBank/DDBJ whole genome shotgun (WGS) entry which is preliminary data.</text>
</comment>
<name>A0A398CS36_9BACL</name>
<dbReference type="RefSeq" id="WP_119148715.1">
    <property type="nucleotide sequence ID" value="NZ_JBHSOV010000013.1"/>
</dbReference>
<evidence type="ECO:0000313" key="2">
    <source>
        <dbReference type="EMBL" id="RIE04039.1"/>
    </source>
</evidence>
<keyword evidence="1" id="KW-1133">Transmembrane helix</keyword>
<dbReference type="AlphaFoldDB" id="A0A398CS36"/>
<accession>A0A398CS36</accession>
<protein>
    <submittedName>
        <fullName evidence="2">Uncharacterized protein</fullName>
    </submittedName>
</protein>
<keyword evidence="1" id="KW-0472">Membrane</keyword>
<sequence length="220" mass="25429">MLFAKFILASTVEFLSFFIFAMVLFRFSVKEALLKFIIASLIFSFVSNTLQVESLQNISPLVNIFLFVFLITIILRVRLLHSIVMVAITFVAFSLVQWLLLTIFLKAHLFNEILPYTNNGFALQLSTALTLCIISAFIFMTNGGFSYIQSSSRFYKETFKGNRLFFLFLLLALLEIILVNIFYLASVDLPYYIYFVSITIMIILVLLIYFSIRKDGRRDT</sequence>
<reference evidence="2 3" key="1">
    <citation type="submission" date="2018-09" db="EMBL/GenBank/DDBJ databases">
        <title>Cohnella cavernae sp. nov., isolated from a karst cave.</title>
        <authorList>
            <person name="Zhu H."/>
        </authorList>
    </citation>
    <scope>NUCLEOTIDE SEQUENCE [LARGE SCALE GENOMIC DNA]</scope>
    <source>
        <strain evidence="2 3">K2E09-144</strain>
    </source>
</reference>
<evidence type="ECO:0000313" key="3">
    <source>
        <dbReference type="Proteomes" id="UP000266340"/>
    </source>
</evidence>
<dbReference type="OrthoDB" id="2679785at2"/>
<dbReference type="Proteomes" id="UP000266340">
    <property type="component" value="Unassembled WGS sequence"/>
</dbReference>
<feature type="transmembrane region" description="Helical" evidence="1">
    <location>
        <begin position="6"/>
        <end position="25"/>
    </location>
</feature>
<feature type="transmembrane region" description="Helical" evidence="1">
    <location>
        <begin position="121"/>
        <end position="143"/>
    </location>
</feature>
<keyword evidence="3" id="KW-1185">Reference proteome</keyword>